<dbReference type="RefSeq" id="WP_015732028.1">
    <property type="nucleotide sequence ID" value="NC_013410.1"/>
</dbReference>
<dbReference type="EMBL" id="CP001792">
    <property type="protein sequence ID" value="ACX75079.1"/>
    <property type="molecule type" value="Genomic_DNA"/>
</dbReference>
<evidence type="ECO:0000313" key="4">
    <source>
        <dbReference type="Proteomes" id="UP000001497"/>
    </source>
</evidence>
<dbReference type="PANTHER" id="PTHR32204:SF0">
    <property type="entry name" value="ATPASE RAVA"/>
    <property type="match status" value="1"/>
</dbReference>
<feature type="compositionally biased region" description="Low complexity" evidence="1">
    <location>
        <begin position="497"/>
        <end position="515"/>
    </location>
</feature>
<accession>A0ABN3YU66</accession>
<dbReference type="InterPro" id="IPR050513">
    <property type="entry name" value="RavA_ATPases"/>
</dbReference>
<dbReference type="PANTHER" id="PTHR32204">
    <property type="entry name" value="ATPASE RAVA"/>
    <property type="match status" value="1"/>
</dbReference>
<dbReference type="Pfam" id="PF17868">
    <property type="entry name" value="AAA_lid_8"/>
    <property type="match status" value="1"/>
</dbReference>
<feature type="region of interest" description="Disordered" evidence="1">
    <location>
        <begin position="489"/>
        <end position="515"/>
    </location>
</feature>
<reference evidence="3" key="1">
    <citation type="submission" date="2009-10" db="EMBL/GenBank/DDBJ databases">
        <title>Complete sequence of Fibrobacter succinogenes subsp. succinogenes S85.</title>
        <authorList>
            <consortium name="US DOE Joint Genome Institute"/>
            <person name="Lucas S."/>
            <person name="Copeland A."/>
            <person name="Lapidus A."/>
            <person name="Glavina del Rio T."/>
            <person name="Tice H."/>
            <person name="Bruce D."/>
            <person name="Goodwin L."/>
            <person name="Pitluck S."/>
            <person name="Chertkov O."/>
            <person name="Detter J.C."/>
            <person name="Han C."/>
            <person name="Tapia R."/>
            <person name="Larimer F."/>
            <person name="Land M."/>
            <person name="Hauser L."/>
            <person name="Kyrpides N."/>
            <person name="Mikhailova N."/>
            <person name="Weimer P.J."/>
            <person name="Stevenson D.M."/>
            <person name="Boyum J."/>
            <person name="Brumm P.I."/>
            <person name="Mead D."/>
        </authorList>
    </citation>
    <scope>NUCLEOTIDE SEQUENCE [LARGE SCALE GENOMIC DNA]</scope>
    <source>
        <strain evidence="3">S85</strain>
    </source>
</reference>
<organism evidence="3 4">
    <name type="scientific">Fibrobacter succinogenes (strain ATCC 19169 / S85)</name>
    <dbReference type="NCBI Taxonomy" id="59374"/>
    <lineage>
        <taxon>Bacteria</taxon>
        <taxon>Pseudomonadati</taxon>
        <taxon>Fibrobacterota</taxon>
        <taxon>Fibrobacteria</taxon>
        <taxon>Fibrobacterales</taxon>
        <taxon>Fibrobacteraceae</taxon>
        <taxon>Fibrobacter</taxon>
    </lineage>
</organism>
<feature type="domain" description="ATPase RavA-like AAA lid" evidence="2">
    <location>
        <begin position="191"/>
        <end position="255"/>
    </location>
</feature>
<sequence>MNLRQRFAELLQIITKDIPEREYYVQLGFLTALIQEPFYLYGRPGCGSSLFIRRISSAFKDAKILKLGKKQKQLPDNINDFNLIIFDNFTPNEEVSKNNLQIVIHDHEKNSIIISGNQKPESALSRSEVSDQVTLTIMLPDNISSDALCQLLQIHGTDSNVTVPPSLAISAEEQAQWIQAISKVTLSPNTLAVIGKVAETCEKNCVYVPIRRWLALSNMIKAIAFLNGRTETKLIDTFFLGTSIWGRSASNTAISESYREILKTQLYKNTPSLLEKPYNANDLFMRVNHLVHSSNNLYETKPFNGEKCLAYRITIAGESVPLYAPLKYIETDIDFNPYNELRQIEKRVVCNYHGTSNCTISIDPQVRTSGLRSSVNQANSTSPKFEEFGTLPTYILRENAPEIIDEKKRLRDSLNTEIKESMDRETANLVALRNTYKLFNESKNDLFCFTQMFNAVQDDIKKQFDNTANIIKTIKKASETIASLPSNMLKTPNLVGKPQAKPQAPQATPPSNAEK</sequence>
<evidence type="ECO:0000259" key="2">
    <source>
        <dbReference type="Pfam" id="PF17868"/>
    </source>
</evidence>
<dbReference type="Proteomes" id="UP000001497">
    <property type="component" value="Chromosome"/>
</dbReference>
<protein>
    <recommendedName>
        <fullName evidence="2">ATPase RavA-like AAA lid domain-containing protein</fullName>
    </recommendedName>
</protein>
<evidence type="ECO:0000313" key="3">
    <source>
        <dbReference type="EMBL" id="ACX75079.1"/>
    </source>
</evidence>
<keyword evidence="4" id="KW-1185">Reference proteome</keyword>
<evidence type="ECO:0000256" key="1">
    <source>
        <dbReference type="SAM" id="MobiDB-lite"/>
    </source>
</evidence>
<dbReference type="InterPro" id="IPR041538">
    <property type="entry name" value="RavA-like_AAA_lid"/>
</dbReference>
<name>A0ABN3YU66_FIBSS</name>
<gene>
    <name evidence="3" type="ordered locus">Fisuc_1482</name>
</gene>
<proteinExistence type="predicted"/>